<accession>A0ABY6SRK1</accession>
<evidence type="ECO:0008006" key="3">
    <source>
        <dbReference type="Google" id="ProtNLM"/>
    </source>
</evidence>
<name>A0ABY6SRK1_9CLOT</name>
<reference evidence="1 2" key="1">
    <citation type="submission" date="2018-11" db="EMBL/GenBank/DDBJ databases">
        <authorList>
            <consortium name="Pathogen Informatics"/>
        </authorList>
    </citation>
    <scope>NUCLEOTIDE SEQUENCE [LARGE SCALE GENOMIC DNA]</scope>
    <source>
        <strain evidence="1 2">NCTC10913</strain>
    </source>
</reference>
<proteinExistence type="predicted"/>
<gene>
    <name evidence="1" type="ORF">NCTC10913_01472</name>
</gene>
<dbReference type="RefSeq" id="WP_125148219.1">
    <property type="nucleotide sequence ID" value="NZ_UYIN01000004.1"/>
</dbReference>
<comment type="caution">
    <text evidence="1">The sequence shown here is derived from an EMBL/GenBank/DDBJ whole genome shotgun (WGS) entry which is preliminary data.</text>
</comment>
<evidence type="ECO:0000313" key="2">
    <source>
        <dbReference type="Proteomes" id="UP000277570"/>
    </source>
</evidence>
<keyword evidence="2" id="KW-1185">Reference proteome</keyword>
<sequence>MKDEDKKKEIDMQKISKIIKKTAEEVAKGTIEELKSENLIRNEINYYKRVETILYNYKVLVDAVKQKEEDIKDIEEHGLPEVSKSIVVYSTSNGGISAEERFMQLKAKYKLEQVETQRDINRIERALNKIRKDKYFDIIKIKYLEREEEGEKNISDEYIAEVLGKDRTTISRNRKRLMRQLEYTLFPESLRNIM</sequence>
<dbReference type="Proteomes" id="UP000277570">
    <property type="component" value="Unassembled WGS sequence"/>
</dbReference>
<dbReference type="EMBL" id="UYIN01000004">
    <property type="protein sequence ID" value="VDG71112.1"/>
    <property type="molecule type" value="Genomic_DNA"/>
</dbReference>
<organism evidence="1 2">
    <name type="scientific">Clostridium carnis</name>
    <dbReference type="NCBI Taxonomy" id="1530"/>
    <lineage>
        <taxon>Bacteria</taxon>
        <taxon>Bacillati</taxon>
        <taxon>Bacillota</taxon>
        <taxon>Clostridia</taxon>
        <taxon>Eubacteriales</taxon>
        <taxon>Clostridiaceae</taxon>
        <taxon>Clostridium</taxon>
    </lineage>
</organism>
<protein>
    <recommendedName>
        <fullName evidence="3">Sigma-70 family RNA polymerase sigma factor</fullName>
    </recommendedName>
</protein>
<evidence type="ECO:0000313" key="1">
    <source>
        <dbReference type="EMBL" id="VDG71112.1"/>
    </source>
</evidence>